<dbReference type="Proteomes" id="UP000662747">
    <property type="component" value="Chromosome"/>
</dbReference>
<gene>
    <name evidence="2" type="ORF">JY651_38920</name>
</gene>
<keyword evidence="1" id="KW-1133">Transmembrane helix</keyword>
<keyword evidence="1" id="KW-0472">Membrane</keyword>
<dbReference type="RefSeq" id="WP_206722700.1">
    <property type="nucleotide sequence ID" value="NZ_CP071090.1"/>
</dbReference>
<protein>
    <recommendedName>
        <fullName evidence="4">Lipoprotein</fullName>
    </recommendedName>
</protein>
<reference evidence="2 3" key="1">
    <citation type="submission" date="2021-02" db="EMBL/GenBank/DDBJ databases">
        <title>De Novo genome assembly of isolated myxobacteria.</title>
        <authorList>
            <person name="Stevens D.C."/>
        </authorList>
    </citation>
    <scope>NUCLEOTIDE SEQUENCE [LARGE SCALE GENOMIC DNA]</scope>
    <source>
        <strain evidence="3">SCPEA02</strain>
    </source>
</reference>
<sequence length="152" mass="16757">MSSPRFYAFDPRATRIGLFLGACALAVLTAWAVADARSGGGTQAMARAGVSAGLMLAFLVAFHRLRPRTGWGVTVDARGVRVARPFTRSELDLHWGQIDSVRRLGRRGNVLGLFLKEEGRVLVTRHLFARRAVFEELIAALEERLPPPRFDA</sequence>
<evidence type="ECO:0000313" key="2">
    <source>
        <dbReference type="EMBL" id="QSQ21121.1"/>
    </source>
</evidence>
<accession>A0ABX7NUR2</accession>
<proteinExistence type="predicted"/>
<feature type="transmembrane region" description="Helical" evidence="1">
    <location>
        <begin position="44"/>
        <end position="62"/>
    </location>
</feature>
<evidence type="ECO:0000256" key="1">
    <source>
        <dbReference type="SAM" id="Phobius"/>
    </source>
</evidence>
<evidence type="ECO:0000313" key="3">
    <source>
        <dbReference type="Proteomes" id="UP000662747"/>
    </source>
</evidence>
<dbReference type="EMBL" id="CP071090">
    <property type="protein sequence ID" value="QSQ21121.1"/>
    <property type="molecule type" value="Genomic_DNA"/>
</dbReference>
<organism evidence="2 3">
    <name type="scientific">Pyxidicoccus parkwayensis</name>
    <dbReference type="NCBI Taxonomy" id="2813578"/>
    <lineage>
        <taxon>Bacteria</taxon>
        <taxon>Pseudomonadati</taxon>
        <taxon>Myxococcota</taxon>
        <taxon>Myxococcia</taxon>
        <taxon>Myxococcales</taxon>
        <taxon>Cystobacterineae</taxon>
        <taxon>Myxococcaceae</taxon>
        <taxon>Pyxidicoccus</taxon>
    </lineage>
</organism>
<name>A0ABX7NUR2_9BACT</name>
<keyword evidence="1" id="KW-0812">Transmembrane</keyword>
<evidence type="ECO:0008006" key="4">
    <source>
        <dbReference type="Google" id="ProtNLM"/>
    </source>
</evidence>
<keyword evidence="3" id="KW-1185">Reference proteome</keyword>